<comment type="caution">
    <text evidence="9">The sequence shown here is derived from an EMBL/GenBank/DDBJ whole genome shotgun (WGS) entry which is preliminary data.</text>
</comment>
<evidence type="ECO:0000313" key="9">
    <source>
        <dbReference type="EMBL" id="KAG0564995.1"/>
    </source>
</evidence>
<reference evidence="9" key="1">
    <citation type="submission" date="2020-06" db="EMBL/GenBank/DDBJ databases">
        <title>WGS assembly of Ceratodon purpureus strain R40.</title>
        <authorList>
            <person name="Carey S.B."/>
            <person name="Jenkins J."/>
            <person name="Shu S."/>
            <person name="Lovell J.T."/>
            <person name="Sreedasyam A."/>
            <person name="Maumus F."/>
            <person name="Tiley G.P."/>
            <person name="Fernandez-Pozo N."/>
            <person name="Barry K."/>
            <person name="Chen C."/>
            <person name="Wang M."/>
            <person name="Lipzen A."/>
            <person name="Daum C."/>
            <person name="Saski C.A."/>
            <person name="Payton A.C."/>
            <person name="Mcbreen J.C."/>
            <person name="Conrad R.E."/>
            <person name="Kollar L.M."/>
            <person name="Olsson S."/>
            <person name="Huttunen S."/>
            <person name="Landis J.B."/>
            <person name="Wickett N.J."/>
            <person name="Johnson M.G."/>
            <person name="Rensing S.A."/>
            <person name="Grimwood J."/>
            <person name="Schmutz J."/>
            <person name="Mcdaniel S.F."/>
        </authorList>
    </citation>
    <scope>NUCLEOTIDE SEQUENCE</scope>
    <source>
        <strain evidence="9">R40</strain>
    </source>
</reference>
<keyword evidence="5 7" id="KW-0472">Membrane</keyword>
<evidence type="ECO:0000256" key="5">
    <source>
        <dbReference type="ARBA" id="ARBA00023136"/>
    </source>
</evidence>
<feature type="transmembrane region" description="Helical" evidence="7">
    <location>
        <begin position="460"/>
        <end position="481"/>
    </location>
</feature>
<keyword evidence="2" id="KW-0813">Transport</keyword>
<evidence type="ECO:0000256" key="6">
    <source>
        <dbReference type="ARBA" id="ARBA00024338"/>
    </source>
</evidence>
<gene>
    <name evidence="9" type="ORF">KC19_8G155300</name>
</gene>
<evidence type="ECO:0000256" key="3">
    <source>
        <dbReference type="ARBA" id="ARBA00022692"/>
    </source>
</evidence>
<dbReference type="GO" id="GO:0016020">
    <property type="term" value="C:membrane"/>
    <property type="evidence" value="ECO:0007669"/>
    <property type="project" value="UniProtKB-SubCell"/>
</dbReference>
<accession>A0A8T0H2N5</accession>
<dbReference type="AlphaFoldDB" id="A0A8T0H2N5"/>
<feature type="transmembrane region" description="Helical" evidence="7">
    <location>
        <begin position="310"/>
        <end position="331"/>
    </location>
</feature>
<dbReference type="InterPro" id="IPR044770">
    <property type="entry name" value="MFS_spinster-like"/>
</dbReference>
<dbReference type="InterPro" id="IPR036259">
    <property type="entry name" value="MFS_trans_sf"/>
</dbReference>
<feature type="transmembrane region" description="Helical" evidence="7">
    <location>
        <begin position="372"/>
        <end position="389"/>
    </location>
</feature>
<evidence type="ECO:0000313" key="10">
    <source>
        <dbReference type="Proteomes" id="UP000822688"/>
    </source>
</evidence>
<dbReference type="Pfam" id="PF07690">
    <property type="entry name" value="MFS_1"/>
    <property type="match status" value="1"/>
</dbReference>
<evidence type="ECO:0000256" key="2">
    <source>
        <dbReference type="ARBA" id="ARBA00022448"/>
    </source>
</evidence>
<dbReference type="Gene3D" id="1.20.1250.20">
    <property type="entry name" value="MFS general substrate transporter like domains"/>
    <property type="match status" value="1"/>
</dbReference>
<sequence length="498" mass="53491">MDQLCESEKQDLEIVVAHFWSGFRPEILPQPVGDMGRRGSSRRLTLILVNLAAVLERADEALLPAVYDQVGKAFGVTPAALGTLTFIRSIVQAGASPLAAYLAIKHDRIIIIASGALAWGVATALVGVCTAYWQVAIVKAFNGIGLAMVVPAIQSLVADLHKENERGLGFGWLHGAGQVGTLFGGVFATLLAARTIGVLAGWRFAFFLVAIVSLVLAAAIYVFAEDSKPPPPVDLVSTEPLVQQDGKTLTQTDLREGSQLKQLWKGTKKVLKVPTFQVILGQGIAGQIPWQAMSFTTLWLELLGFGHTRAAFLVALLAVGNMLGSVFGGWLGDLAAKHFPNAGRIMCSQFSTFVGVPLSAILLLGLPQSVSFAWAYGLVFFFMGFLMSWNSPATNWPIFAEIVPTELHTTVYAIDQAIEKSLAAAGAPLVGLLAQIFFDYKTGKGAFTPDLHNAKALGRGLFVLIACPFITCFLVINLLYCTYPKDRDRVKEADPSAE</sequence>
<dbReference type="InterPro" id="IPR011701">
    <property type="entry name" value="MFS"/>
</dbReference>
<evidence type="ECO:0000256" key="7">
    <source>
        <dbReference type="SAM" id="Phobius"/>
    </source>
</evidence>
<dbReference type="Proteomes" id="UP000822688">
    <property type="component" value="Chromosome 8"/>
</dbReference>
<dbReference type="PANTHER" id="PTHR23505:SF87">
    <property type="entry name" value="MAJOR FACILITATOR SUPERFAMILY (MFS) PROFILE DOMAIN-CONTAINING PROTEIN"/>
    <property type="match status" value="1"/>
</dbReference>
<comment type="similarity">
    <text evidence="6">Belongs to the major facilitator superfamily. Spinster (TC 2.A.1.49) family.</text>
</comment>
<keyword evidence="4 7" id="KW-1133">Transmembrane helix</keyword>
<feature type="transmembrane region" description="Helical" evidence="7">
    <location>
        <begin position="140"/>
        <end position="158"/>
    </location>
</feature>
<dbReference type="EMBL" id="CM026429">
    <property type="protein sequence ID" value="KAG0564995.1"/>
    <property type="molecule type" value="Genomic_DNA"/>
</dbReference>
<dbReference type="CDD" id="cd17328">
    <property type="entry name" value="MFS_spinster_like"/>
    <property type="match status" value="1"/>
</dbReference>
<keyword evidence="10" id="KW-1185">Reference proteome</keyword>
<dbReference type="InterPro" id="IPR020846">
    <property type="entry name" value="MFS_dom"/>
</dbReference>
<dbReference type="PANTHER" id="PTHR23505">
    <property type="entry name" value="SPINSTER"/>
    <property type="match status" value="1"/>
</dbReference>
<feature type="transmembrane region" description="Helical" evidence="7">
    <location>
        <begin position="422"/>
        <end position="440"/>
    </location>
</feature>
<feature type="transmembrane region" description="Helical" evidence="7">
    <location>
        <begin position="109"/>
        <end position="134"/>
    </location>
</feature>
<feature type="domain" description="Major facilitator superfamily (MFS) profile" evidence="8">
    <location>
        <begin position="45"/>
        <end position="484"/>
    </location>
</feature>
<evidence type="ECO:0000256" key="4">
    <source>
        <dbReference type="ARBA" id="ARBA00022989"/>
    </source>
</evidence>
<keyword evidence="3 7" id="KW-0812">Transmembrane</keyword>
<feature type="transmembrane region" description="Helical" evidence="7">
    <location>
        <begin position="170"/>
        <end position="192"/>
    </location>
</feature>
<evidence type="ECO:0000259" key="8">
    <source>
        <dbReference type="PROSITE" id="PS50850"/>
    </source>
</evidence>
<dbReference type="PROSITE" id="PS50850">
    <property type="entry name" value="MFS"/>
    <property type="match status" value="1"/>
</dbReference>
<name>A0A8T0H2N5_CERPU</name>
<comment type="subcellular location">
    <subcellularLocation>
        <location evidence="1">Membrane</location>
        <topology evidence="1">Multi-pass membrane protein</topology>
    </subcellularLocation>
</comment>
<dbReference type="SUPFAM" id="SSF103473">
    <property type="entry name" value="MFS general substrate transporter"/>
    <property type="match status" value="1"/>
</dbReference>
<dbReference type="GO" id="GO:0022857">
    <property type="term" value="F:transmembrane transporter activity"/>
    <property type="evidence" value="ECO:0007669"/>
    <property type="project" value="InterPro"/>
</dbReference>
<organism evidence="9 10">
    <name type="scientific">Ceratodon purpureus</name>
    <name type="common">Fire moss</name>
    <name type="synonym">Dicranum purpureum</name>
    <dbReference type="NCBI Taxonomy" id="3225"/>
    <lineage>
        <taxon>Eukaryota</taxon>
        <taxon>Viridiplantae</taxon>
        <taxon>Streptophyta</taxon>
        <taxon>Embryophyta</taxon>
        <taxon>Bryophyta</taxon>
        <taxon>Bryophytina</taxon>
        <taxon>Bryopsida</taxon>
        <taxon>Dicranidae</taxon>
        <taxon>Pseudoditrichales</taxon>
        <taxon>Ditrichaceae</taxon>
        <taxon>Ceratodon</taxon>
    </lineage>
</organism>
<protein>
    <recommendedName>
        <fullName evidence="8">Major facilitator superfamily (MFS) profile domain-containing protein</fullName>
    </recommendedName>
</protein>
<proteinExistence type="inferred from homology"/>
<feature type="transmembrane region" description="Helical" evidence="7">
    <location>
        <begin position="204"/>
        <end position="224"/>
    </location>
</feature>
<feature type="transmembrane region" description="Helical" evidence="7">
    <location>
        <begin position="343"/>
        <end position="366"/>
    </location>
</feature>
<evidence type="ECO:0000256" key="1">
    <source>
        <dbReference type="ARBA" id="ARBA00004141"/>
    </source>
</evidence>